<proteinExistence type="predicted"/>
<gene>
    <name evidence="1" type="ORF">rCG_63712</name>
</gene>
<evidence type="ECO:0000313" key="2">
    <source>
        <dbReference type="Proteomes" id="UP000234681"/>
    </source>
</evidence>
<accession>A6IFP4</accession>
<dbReference type="Proteomes" id="UP000234681">
    <property type="component" value="Chromosome 7"/>
</dbReference>
<sequence>MLASHLPTSTILVF</sequence>
<evidence type="ECO:0000313" key="1">
    <source>
        <dbReference type="EMBL" id="EDM17004.1"/>
    </source>
</evidence>
<dbReference type="EMBL" id="CH473960">
    <property type="protein sequence ID" value="EDM17004.1"/>
    <property type="molecule type" value="Genomic_DNA"/>
</dbReference>
<reference evidence="1 2" key="1">
    <citation type="submission" date="2005-09" db="EMBL/GenBank/DDBJ databases">
        <authorList>
            <person name="Mural R.J."/>
            <person name="Li P.W."/>
            <person name="Adams M.D."/>
            <person name="Amanatides P.G."/>
            <person name="Baden-Tillson H."/>
            <person name="Barnstead M."/>
            <person name="Chin S.H."/>
            <person name="Dew I."/>
            <person name="Evans C.A."/>
            <person name="Ferriera S."/>
            <person name="Flanigan M."/>
            <person name="Fosler C."/>
            <person name="Glodek A."/>
            <person name="Gu Z."/>
            <person name="Holt R.A."/>
            <person name="Jennings D."/>
            <person name="Kraft C.L."/>
            <person name="Lu F."/>
            <person name="Nguyen T."/>
            <person name="Nusskern D.R."/>
            <person name="Pfannkoch C.M."/>
            <person name="Sitter C."/>
            <person name="Sutton G.G."/>
            <person name="Venter J.C."/>
            <person name="Wang Z."/>
            <person name="Woodage T."/>
            <person name="Zheng X.H."/>
            <person name="Zhong F."/>
        </authorList>
    </citation>
    <scope>NUCLEOTIDE SEQUENCE [LARGE SCALE GENOMIC DNA]</scope>
    <source>
        <strain>BN</strain>
        <strain evidence="2">Sprague-Dawley</strain>
    </source>
</reference>
<organism evidence="1 2">
    <name type="scientific">Rattus norvegicus</name>
    <name type="common">Rat</name>
    <dbReference type="NCBI Taxonomy" id="10116"/>
    <lineage>
        <taxon>Eukaryota</taxon>
        <taxon>Metazoa</taxon>
        <taxon>Chordata</taxon>
        <taxon>Craniata</taxon>
        <taxon>Vertebrata</taxon>
        <taxon>Euteleostomi</taxon>
        <taxon>Mammalia</taxon>
        <taxon>Eutheria</taxon>
        <taxon>Euarchontoglires</taxon>
        <taxon>Glires</taxon>
        <taxon>Rodentia</taxon>
        <taxon>Myomorpha</taxon>
        <taxon>Muroidea</taxon>
        <taxon>Muridae</taxon>
        <taxon>Murinae</taxon>
        <taxon>Rattus</taxon>
    </lineage>
</organism>
<protein>
    <submittedName>
        <fullName evidence="1">RCG63712</fullName>
    </submittedName>
</protein>
<name>A6IFP4_RAT</name>